<evidence type="ECO:0000313" key="3">
    <source>
        <dbReference type="Proteomes" id="UP000594261"/>
    </source>
</evidence>
<dbReference type="InterPro" id="IPR034566">
    <property type="entry name" value="MTOPVIB_plant"/>
</dbReference>
<protein>
    <recommendedName>
        <fullName evidence="4">Type 2 DNA topoisomerase 6 subunit B-like</fullName>
    </recommendedName>
</protein>
<dbReference type="EnsemblPlants" id="QL03p059806:mrna">
    <property type="protein sequence ID" value="QL03p059806:mrna"/>
    <property type="gene ID" value="QL03p059806"/>
</dbReference>
<keyword evidence="1" id="KW-0472">Membrane</keyword>
<keyword evidence="1" id="KW-0812">Transmembrane</keyword>
<accession>A0A7N2LB27</accession>
<evidence type="ECO:0008006" key="4">
    <source>
        <dbReference type="Google" id="ProtNLM"/>
    </source>
</evidence>
<dbReference type="InParanoid" id="A0A7N2LB27"/>
<feature type="transmembrane region" description="Helical" evidence="1">
    <location>
        <begin position="153"/>
        <end position="174"/>
    </location>
</feature>
<evidence type="ECO:0000256" key="1">
    <source>
        <dbReference type="SAM" id="Phobius"/>
    </source>
</evidence>
<dbReference type="EMBL" id="LRBV02000003">
    <property type="status" value="NOT_ANNOTATED_CDS"/>
    <property type="molecule type" value="Genomic_DNA"/>
</dbReference>
<dbReference type="AlphaFoldDB" id="A0A7N2LB27"/>
<reference evidence="2 3" key="1">
    <citation type="journal article" date="2016" name="G3 (Bethesda)">
        <title>First Draft Assembly and Annotation of the Genome of a California Endemic Oak Quercus lobata Nee (Fagaceae).</title>
        <authorList>
            <person name="Sork V.L."/>
            <person name="Fitz-Gibbon S.T."/>
            <person name="Puiu D."/>
            <person name="Crepeau M."/>
            <person name="Gugger P.F."/>
            <person name="Sherman R."/>
            <person name="Stevens K."/>
            <person name="Langley C.H."/>
            <person name="Pellegrini M."/>
            <person name="Salzberg S.L."/>
        </authorList>
    </citation>
    <scope>NUCLEOTIDE SEQUENCE [LARGE SCALE GENOMIC DNA]</scope>
    <source>
        <strain evidence="2 3">cv. SW786</strain>
    </source>
</reference>
<keyword evidence="1" id="KW-1133">Transmembrane helix</keyword>
<dbReference type="GO" id="GO:0042138">
    <property type="term" value="P:meiotic DNA double-strand break formation"/>
    <property type="evidence" value="ECO:0007669"/>
    <property type="project" value="InterPro"/>
</dbReference>
<dbReference type="GO" id="GO:0030674">
    <property type="term" value="F:protein-macromolecule adaptor activity"/>
    <property type="evidence" value="ECO:0007669"/>
    <property type="project" value="TreeGrafter"/>
</dbReference>
<proteinExistence type="predicted"/>
<dbReference type="GO" id="GO:0007131">
    <property type="term" value="P:reciprocal meiotic recombination"/>
    <property type="evidence" value="ECO:0007669"/>
    <property type="project" value="TreeGrafter"/>
</dbReference>
<dbReference type="Proteomes" id="UP000594261">
    <property type="component" value="Chromosome 3"/>
</dbReference>
<name>A0A7N2LB27_QUELO</name>
<dbReference type="PANTHER" id="PTHR36722">
    <property type="entry name" value="TYPE 2 DNA TOPOISOMERASE 6 SUBUNIT B-LIKE"/>
    <property type="match status" value="1"/>
</dbReference>
<dbReference type="PANTHER" id="PTHR36722:SF1">
    <property type="entry name" value="TYPE 2 DNA TOPOISOMERASE 6 SUBUNIT B-LIKE"/>
    <property type="match status" value="1"/>
</dbReference>
<keyword evidence="3" id="KW-1185">Reference proteome</keyword>
<organism evidence="2 3">
    <name type="scientific">Quercus lobata</name>
    <name type="common">Valley oak</name>
    <dbReference type="NCBI Taxonomy" id="97700"/>
    <lineage>
        <taxon>Eukaryota</taxon>
        <taxon>Viridiplantae</taxon>
        <taxon>Streptophyta</taxon>
        <taxon>Embryophyta</taxon>
        <taxon>Tracheophyta</taxon>
        <taxon>Spermatophyta</taxon>
        <taxon>Magnoliopsida</taxon>
        <taxon>eudicotyledons</taxon>
        <taxon>Gunneridae</taxon>
        <taxon>Pentapetalae</taxon>
        <taxon>rosids</taxon>
        <taxon>fabids</taxon>
        <taxon>Fagales</taxon>
        <taxon>Fagaceae</taxon>
        <taxon>Quercus</taxon>
    </lineage>
</organism>
<dbReference type="FunCoup" id="A0A7N2LB27">
    <property type="interactions" value="160"/>
</dbReference>
<dbReference type="Gramene" id="QL03p059806:mrna">
    <property type="protein sequence ID" value="QL03p059806:mrna"/>
    <property type="gene ID" value="QL03p059806"/>
</dbReference>
<dbReference type="OMA" id="ELQWDNM"/>
<reference evidence="2" key="2">
    <citation type="submission" date="2021-01" db="UniProtKB">
        <authorList>
            <consortium name="EnsemblPlants"/>
        </authorList>
    </citation>
    <scope>IDENTIFICATION</scope>
</reference>
<sequence>MEFASVHPICLHLISSAIQRCRLSEDLCRLSVVLKFSPNSDPLLLRISISDTGIGSCLEEFQDLKFPREAVIAEKWDGVLSVRTTSICDNEVFNYQLNLKESASARRLTRLPSNPKNGVKFSGTEVCLSISESLDVLLAEINCFFQKCLLKTFSSVFSLFTLICSLLVLQMLVLKIPNVAYELVVEHDDASGLQYENVFLANESNPLHFSASNLERLKSGFEDYILKHGNSSSKKCGSCFPSLEHLKVGSGIACCTEGLRNTELVMEAVILISEISEPTSSCFRPCGANSEVLCFKDFTPCSIPPSSVKALTSIDWRSYGLTLGSIVNQHGYALLEWEGLPPSARIDIVLHCYHNQYPNMIPSARKTQLDRNLIKKSVKLALDDLKEKHAGVLLSAHALKIRNCAPDLAKTIAGLILSSKDSSFQGECFSLLGLQSEGVGGEIVEDCIKEKIISVIEMNDRKSNQKSELAPFLFENDSLQVLEFQEEEYEEGDDGPFSPLDI</sequence>
<evidence type="ECO:0000313" key="2">
    <source>
        <dbReference type="EnsemblPlants" id="QL03p059806:mrna"/>
    </source>
</evidence>
<dbReference type="GO" id="GO:0000793">
    <property type="term" value="C:condensed chromosome"/>
    <property type="evidence" value="ECO:0007669"/>
    <property type="project" value="TreeGrafter"/>
</dbReference>